<evidence type="ECO:0000313" key="3">
    <source>
        <dbReference type="EMBL" id="NRQ42012.1"/>
    </source>
</evidence>
<reference evidence="3 4" key="1">
    <citation type="submission" date="2020-06" db="EMBL/GenBank/DDBJ databases">
        <title>Rheinheimera sp. nov., a marine bacterium isolated from coastal.</title>
        <authorList>
            <person name="Yu Q."/>
            <person name="Qi Y."/>
            <person name="Pu J."/>
        </authorList>
    </citation>
    <scope>NUCLEOTIDE SEQUENCE [LARGE SCALE GENOMIC DNA]</scope>
    <source>
        <strain evidence="3 4">YQF-2</strain>
    </source>
</reference>
<dbReference type="AlphaFoldDB" id="A0A7Y5AP81"/>
<keyword evidence="4" id="KW-1185">Reference proteome</keyword>
<protein>
    <submittedName>
        <fullName evidence="3">Glycosyltransferase family 4 protein</fullName>
    </submittedName>
</protein>
<accession>A0A7Y5AP81</accession>
<dbReference type="Proteomes" id="UP000523161">
    <property type="component" value="Unassembled WGS sequence"/>
</dbReference>
<dbReference type="Pfam" id="PF00534">
    <property type="entry name" value="Glycos_transf_1"/>
    <property type="match status" value="1"/>
</dbReference>
<dbReference type="PANTHER" id="PTHR12526">
    <property type="entry name" value="GLYCOSYLTRANSFERASE"/>
    <property type="match status" value="1"/>
</dbReference>
<feature type="domain" description="Glycosyl transferase family 1" evidence="1">
    <location>
        <begin position="177"/>
        <end position="331"/>
    </location>
</feature>
<evidence type="ECO:0000259" key="1">
    <source>
        <dbReference type="Pfam" id="PF00534"/>
    </source>
</evidence>
<keyword evidence="3" id="KW-0808">Transferase</keyword>
<gene>
    <name evidence="3" type="ORF">HRH59_05440</name>
</gene>
<proteinExistence type="predicted"/>
<dbReference type="Gene3D" id="3.40.50.2000">
    <property type="entry name" value="Glycogen Phosphorylase B"/>
    <property type="match status" value="2"/>
</dbReference>
<organism evidence="3 4">
    <name type="scientific">Rheinheimera lutimaris</name>
    <dbReference type="NCBI Taxonomy" id="2740584"/>
    <lineage>
        <taxon>Bacteria</taxon>
        <taxon>Pseudomonadati</taxon>
        <taxon>Pseudomonadota</taxon>
        <taxon>Gammaproteobacteria</taxon>
        <taxon>Chromatiales</taxon>
        <taxon>Chromatiaceae</taxon>
        <taxon>Rheinheimera</taxon>
    </lineage>
</organism>
<dbReference type="InterPro" id="IPR001296">
    <property type="entry name" value="Glyco_trans_1"/>
</dbReference>
<dbReference type="EMBL" id="JABSOD010000004">
    <property type="protein sequence ID" value="NRQ42012.1"/>
    <property type="molecule type" value="Genomic_DNA"/>
</dbReference>
<dbReference type="RefSeq" id="WP_173500257.1">
    <property type="nucleotide sequence ID" value="NZ_JABSOD010000004.1"/>
</dbReference>
<evidence type="ECO:0000313" key="4">
    <source>
        <dbReference type="Proteomes" id="UP000523161"/>
    </source>
</evidence>
<dbReference type="PANTHER" id="PTHR12526:SF635">
    <property type="entry name" value="GLYCOSYL TRANSFERASE GROUP 1"/>
    <property type="match status" value="1"/>
</dbReference>
<feature type="domain" description="Glycosyltransferase subfamily 4-like N-terminal" evidence="2">
    <location>
        <begin position="14"/>
        <end position="163"/>
    </location>
</feature>
<evidence type="ECO:0000259" key="2">
    <source>
        <dbReference type="Pfam" id="PF13439"/>
    </source>
</evidence>
<dbReference type="SUPFAM" id="SSF53756">
    <property type="entry name" value="UDP-Glycosyltransferase/glycogen phosphorylase"/>
    <property type="match status" value="1"/>
</dbReference>
<dbReference type="GO" id="GO:0016757">
    <property type="term" value="F:glycosyltransferase activity"/>
    <property type="evidence" value="ECO:0007669"/>
    <property type="project" value="InterPro"/>
</dbReference>
<dbReference type="Pfam" id="PF13439">
    <property type="entry name" value="Glyco_transf_4"/>
    <property type="match status" value="1"/>
</dbReference>
<sequence length="359" mass="39793">MNVLLVGPVPPPNGGMAMQTAQLLQLLRAEHGLSVQLLAVNAPYKPAWLGRIPLVRAFVRLLPYLWQLHRAIKQADIVHLMANSGWAWHLFASPALLIARWHGTAVIVNYRGGSAQQFLQRQRRFVLPLLRQAAAIITPSRYLQRVFAGYRLETQVIANIINTAMFSPANHNDSSDDTLHLVVTRNLEPLYDIATAIRCFALLQQDYPNSRLSIAGSGPALQDLQQLVTELQLQHRVCFVGRLDRQQMVALYRHADIMLNPSTVDNMPNSILEALACGVAVVSTDVGGIPDMIDHGVHGLLVPPRKPDLMATACKQLLQQPALAATLRQNGLALVHTLQPDTVLPQWLQLYRQLSKAHA</sequence>
<comment type="caution">
    <text evidence="3">The sequence shown here is derived from an EMBL/GenBank/DDBJ whole genome shotgun (WGS) entry which is preliminary data.</text>
</comment>
<name>A0A7Y5AP81_9GAMM</name>
<dbReference type="InterPro" id="IPR028098">
    <property type="entry name" value="Glyco_trans_4-like_N"/>
</dbReference>
<dbReference type="GO" id="GO:1901135">
    <property type="term" value="P:carbohydrate derivative metabolic process"/>
    <property type="evidence" value="ECO:0007669"/>
    <property type="project" value="UniProtKB-ARBA"/>
</dbReference>
<dbReference type="CDD" id="cd03801">
    <property type="entry name" value="GT4_PimA-like"/>
    <property type="match status" value="1"/>
</dbReference>